<protein>
    <submittedName>
        <fullName evidence="2">Uncharacterized protein</fullName>
    </submittedName>
</protein>
<feature type="region of interest" description="Disordered" evidence="1">
    <location>
        <begin position="52"/>
        <end position="71"/>
    </location>
</feature>
<keyword evidence="3" id="KW-1185">Reference proteome</keyword>
<comment type="caution">
    <text evidence="2">The sequence shown here is derived from an EMBL/GenBank/DDBJ whole genome shotgun (WGS) entry which is preliminary data.</text>
</comment>
<name>A0A1E5ILQ1_ENDTX</name>
<dbReference type="EMBL" id="LNVX01000218">
    <property type="protein sequence ID" value="OEG71406.1"/>
    <property type="molecule type" value="Genomic_DNA"/>
</dbReference>
<dbReference type="Proteomes" id="UP000095237">
    <property type="component" value="Unassembled WGS sequence"/>
</dbReference>
<accession>A0A1E5ILQ1</accession>
<sequence length="71" mass="7639">MAEKVQKVGVEREPGYLYFIDKQGDVSRALMARGGKQGGKSAKVKKICLKDKTKKTAKGAAKKSAGKGKKK</sequence>
<evidence type="ECO:0000313" key="3">
    <source>
        <dbReference type="Proteomes" id="UP000095237"/>
    </source>
</evidence>
<gene>
    <name evidence="2" type="ORF">ATZ36_14910</name>
</gene>
<evidence type="ECO:0000256" key="1">
    <source>
        <dbReference type="SAM" id="MobiDB-lite"/>
    </source>
</evidence>
<reference evidence="2 3" key="1">
    <citation type="submission" date="2015-11" db="EMBL/GenBank/DDBJ databases">
        <title>Evidence for parallel genomic evolution in an endosymbiosis of termite gut flagellates.</title>
        <authorList>
            <person name="Zheng H."/>
        </authorList>
    </citation>
    <scope>NUCLEOTIDE SEQUENCE [LARGE SCALE GENOMIC DNA]</scope>
    <source>
        <strain evidence="2 3">CET450</strain>
    </source>
</reference>
<organism evidence="2 3">
    <name type="scientific">Endomicrobium trichonymphae</name>
    <dbReference type="NCBI Taxonomy" id="1408204"/>
    <lineage>
        <taxon>Bacteria</taxon>
        <taxon>Pseudomonadati</taxon>
        <taxon>Elusimicrobiota</taxon>
        <taxon>Endomicrobiia</taxon>
        <taxon>Endomicrobiales</taxon>
        <taxon>Endomicrobiaceae</taxon>
        <taxon>Candidatus Endomicrobiellum</taxon>
    </lineage>
</organism>
<evidence type="ECO:0000313" key="2">
    <source>
        <dbReference type="EMBL" id="OEG71406.1"/>
    </source>
</evidence>
<dbReference type="AlphaFoldDB" id="A0A1E5ILQ1"/>
<proteinExistence type="predicted"/>